<dbReference type="Pfam" id="PF21817">
    <property type="entry name" value="CapR"/>
    <property type="match status" value="1"/>
</dbReference>
<gene>
    <name evidence="2" type="ORF">phiTE_227</name>
</gene>
<accession>K9L4F0</accession>
<dbReference type="EMBL" id="JQ015307">
    <property type="protein sequence ID" value="AEZ66393.1"/>
    <property type="molecule type" value="Genomic_DNA"/>
</dbReference>
<dbReference type="InterPro" id="IPR048793">
    <property type="entry name" value="CapR_dom"/>
</dbReference>
<organism evidence="2 3">
    <name type="scientific">Pectobacterium phage phiTE</name>
    <dbReference type="NCBI Taxonomy" id="1116482"/>
    <lineage>
        <taxon>Viruses</taxon>
        <taxon>Duplodnaviria</taxon>
        <taxon>Heunggongvirae</taxon>
        <taxon>Uroviricota</taxon>
        <taxon>Caudoviricetes</taxon>
        <taxon>Vequintavirinae</taxon>
        <taxon>Certrevirus</taxon>
        <taxon>Certrevirus phiTE</taxon>
    </lineage>
</organism>
<keyword evidence="3" id="KW-1185">Reference proteome</keyword>
<proteinExistence type="predicted"/>
<dbReference type="GeneID" id="14515422"/>
<dbReference type="Proteomes" id="UP000010999">
    <property type="component" value="Segment"/>
</dbReference>
<dbReference type="OrthoDB" id="19100at10239"/>
<sequence>MSKKLTPAEINAEALNVPLAPGVKFVSCEGTNAGKVTLNCEKHGDFDLCSFSTFKRGHNKCKVCARESRRMSDDEITAVLTARGDFAEGSTFKWASEPGRREEGVLFTCLVCKADPVLGKWNTFKATYGNFYKGQMPCRCGKKHIWEEGELKTALDNKASSVGLVVKSIGGTKMGDSCVMTCPVHGDFPRTVRRALHTSCSCPSCANLGHDIFYIHGVYDQDLLVGLKYGLTKANAKTSRLYLQNKKSIFNIRPVLEFLFDSPQDARDLETTLKSSLPRQFTKEEVSDGYTETCSASNLDPIISMVSKAGGRKKED</sequence>
<reference evidence="2 3" key="2">
    <citation type="journal article" date="2012" name="PLoS Genet.">
        <title>Viral evasion of a bacterial suicide system by RNA-based molecular mimicry enables infectious altruism.</title>
        <authorList>
            <person name="Blower T.R."/>
            <person name="Evans T.J."/>
            <person name="Przybilski R."/>
            <person name="Fineran P.C."/>
            <person name="Salmond G.P."/>
        </authorList>
    </citation>
    <scope>NUCLEOTIDE SEQUENCE [LARGE SCALE GENOMIC DNA]</scope>
</reference>
<evidence type="ECO:0000259" key="1">
    <source>
        <dbReference type="Pfam" id="PF21817"/>
    </source>
</evidence>
<protein>
    <recommendedName>
        <fullName evidence="1">CapR homology domain-containing protein</fullName>
    </recommendedName>
</protein>
<evidence type="ECO:0000313" key="2">
    <source>
        <dbReference type="EMBL" id="AEZ66393.1"/>
    </source>
</evidence>
<dbReference type="KEGG" id="vg:14515422"/>
<dbReference type="RefSeq" id="YP_007392689.1">
    <property type="nucleotide sequence ID" value="NC_020201.1"/>
</dbReference>
<feature type="domain" description="CapR homology" evidence="1">
    <location>
        <begin position="89"/>
        <end position="141"/>
    </location>
</feature>
<evidence type="ECO:0000313" key="3">
    <source>
        <dbReference type="Proteomes" id="UP000010999"/>
    </source>
</evidence>
<name>K9L4F0_9CAUD</name>
<reference evidence="3" key="1">
    <citation type="submission" date="2011-11" db="EMBL/GenBank/DDBJ databases">
        <title>Escape from toxin-antitoxin mediated abortive infection can occur by recombination within a generalized transducing phage of Pectobacterium atrosepticum.</title>
        <authorList>
            <person name="Blower T.R."/>
            <person name="Evans T.J."/>
            <person name="Przybilski R."/>
            <person name="Fineran P.C."/>
            <person name="Salmond G.P.C."/>
        </authorList>
    </citation>
    <scope>NUCLEOTIDE SEQUENCE [LARGE SCALE GENOMIC DNA]</scope>
</reference>